<feature type="domain" description="PH" evidence="11">
    <location>
        <begin position="835"/>
        <end position="937"/>
    </location>
</feature>
<dbReference type="PROSITE" id="PS00479">
    <property type="entry name" value="ZF_DAG_PE_1"/>
    <property type="match status" value="1"/>
</dbReference>
<evidence type="ECO:0000256" key="9">
    <source>
        <dbReference type="SAM" id="Coils"/>
    </source>
</evidence>
<dbReference type="InterPro" id="IPR002219">
    <property type="entry name" value="PKC_DAG/PE"/>
</dbReference>
<feature type="domain" description="Phorbol-ester/DAG-type" evidence="13">
    <location>
        <begin position="407"/>
        <end position="454"/>
    </location>
</feature>
<sequence length="1432" mass="159442">MPSPTQCGNPETRSHSLSGVEEMYFSHMAEGKDDTFLDGDDSATDVSSSVEDIPFLDSSIQGLSGFSLDPQSQGASSSEDITASRPPDRAGTHTHTYPGALPVTMEADDSWPQRDADGCNDTDPPADERPGSSWDTDNELDAESQDIVPLLIRSMSTSRRYSWEGPLSPSAMGGMRRRLSLDVLGIDSDGEGDQEDEEQDNLSQDQGSFSFPEFRPVTEGEADGDGTTTPPESMEDEQDQEHGAMHLRTETVFTNGSKTAQGRFPRKVACVQVGATDSGIDKDPRAEKENLEPNHLLVQQVLQELKAFHGQPCPAPCPVKSSARAAAACLPEGSPSPTSAHNLTWMEFLAEKEEGNKSERPERGTKVKRTLSSLKNRMTGSFKDKGKSKDREREKESPKEKRKSNSGHELMPGTFSSLTNCTVCSKPLTSRNGYQCVNCAVNVHKNCRTLLTECPGRNKKHPVTSPSSQRPPSAFLRESQRSAHPSSDGNTGAVRSLGMTILPGGASQPALSSTSSVSGLTLAEMEQEVENGVPRSKPWPEDSLGAREPSVESLVVEDMVFAPLKRELEADGQDMEAESWSLAVESAYAKTQSKETTKRQDVIYELMQTEMHHLRTLKIMCDVYVKGLSTELQLDAPTLERLFPCLEDLIDIHSHFFYRILERRRDSLAAPSTRNFLIDRIGDILLAQFSGPSAERMKKTYGKFCGRHNEAVNLYKDLLNRDKRFQTFIRKKMSSAVVRRLGIQECILLVTQRITKYPVIVQRILQHTRESEEDHPDLTRALTLIKEVIAAVDNKVSEYEKKSRLNEIYSRTETKAIMRMKSGQMFAKEDIKRRKLVHDGPVTLKAATGRLKEVQAVLLSDVLLFLQEKDQKYTFASLDQKATVVPLQKLLVREVAHEGKGLFLISAATKEPEMYELHASSKEERTTWIHIIQQTASNMGQDEDEGIPSESEEDKRQLETKARELREKLQERDQQIVSLLEEKLRIFGEILDSSGHEEATRVLNNNSVYFRANPEAVPRGDALMSDALKEVETLQNLLSMGFAGAISQPLAETETGTGHVSLPRRAETFGGFDSHQMSAAKNGEKEEVEDGQDLRRTESDSVLKKGGNTTVLLPLRKNELVLHKVLSLNQLLHRLQAVVVQQDTYIEDQRQAVSERAERGARLPGRPSSLVEQEKQRSLEKQRQEQASLRRQQTQHQEERRRWEREWDVRQQELADRETVVAGRESEATRLHREAEREKTELQLRKEEYQQDLERLRAAQRQLEREREQLRREQEQAREQRPGSLSHTDSITSQASDLQSDSSGESPTQGNACPVTFPSASPLPAGVPKAKGSEPPLAQKEMDTAQGKGKSGSQSPANPIPPRLLKLAKSKKSKHRKGKGHRPGNSPSELNPEAPGSQHSPVTPDGTALIKGPNSSASPATDSLSSEEVFYC</sequence>
<dbReference type="GO" id="GO:0005085">
    <property type="term" value="F:guanyl-nucleotide exchange factor activity"/>
    <property type="evidence" value="ECO:0007669"/>
    <property type="project" value="UniProtKB-KW"/>
</dbReference>
<protein>
    <submittedName>
        <fullName evidence="14">A-kinase anchor protein 13</fullName>
    </submittedName>
</protein>
<dbReference type="Pfam" id="PF00621">
    <property type="entry name" value="RhoGEF"/>
    <property type="match status" value="1"/>
</dbReference>
<dbReference type="GO" id="GO:0005737">
    <property type="term" value="C:cytoplasm"/>
    <property type="evidence" value="ECO:0007669"/>
    <property type="project" value="UniProtKB-SubCell"/>
</dbReference>
<evidence type="ECO:0000256" key="1">
    <source>
        <dbReference type="ARBA" id="ARBA00004496"/>
    </source>
</evidence>
<evidence type="ECO:0000256" key="3">
    <source>
        <dbReference type="ARBA" id="ARBA00022553"/>
    </source>
</evidence>
<evidence type="ECO:0000256" key="10">
    <source>
        <dbReference type="SAM" id="MobiDB-lite"/>
    </source>
</evidence>
<dbReference type="PROSITE" id="PS50081">
    <property type="entry name" value="ZF_DAG_PE_2"/>
    <property type="match status" value="1"/>
</dbReference>
<dbReference type="CDD" id="cd20879">
    <property type="entry name" value="C1_ARHGEF18-like"/>
    <property type="match status" value="1"/>
</dbReference>
<dbReference type="InterPro" id="IPR011993">
    <property type="entry name" value="PH-like_dom_sf"/>
</dbReference>
<dbReference type="Gene3D" id="3.30.60.20">
    <property type="match status" value="1"/>
</dbReference>
<dbReference type="Pfam" id="PF00130">
    <property type="entry name" value="C1_1"/>
    <property type="match status" value="1"/>
</dbReference>
<dbReference type="GO" id="GO:0015629">
    <property type="term" value="C:actin cytoskeleton"/>
    <property type="evidence" value="ECO:0007669"/>
    <property type="project" value="TreeGrafter"/>
</dbReference>
<dbReference type="InterPro" id="IPR041020">
    <property type="entry name" value="PH_16"/>
</dbReference>
<keyword evidence="6" id="KW-0863">Zinc-finger</keyword>
<evidence type="ECO:0000259" key="13">
    <source>
        <dbReference type="PROSITE" id="PS50081"/>
    </source>
</evidence>
<feature type="compositionally biased region" description="Basic and acidic residues" evidence="10">
    <location>
        <begin position="1264"/>
        <end position="1281"/>
    </location>
</feature>
<feature type="region of interest" description="Disordered" evidence="10">
    <location>
        <begin position="1076"/>
        <end position="1096"/>
    </location>
</feature>
<feature type="region of interest" description="Disordered" evidence="10">
    <location>
        <begin position="31"/>
        <end position="50"/>
    </location>
</feature>
<evidence type="ECO:0000256" key="6">
    <source>
        <dbReference type="ARBA" id="ARBA00022771"/>
    </source>
</evidence>
<feature type="region of interest" description="Disordered" evidence="10">
    <location>
        <begin position="1216"/>
        <end position="1243"/>
    </location>
</feature>
<dbReference type="Gene3D" id="1.20.900.10">
    <property type="entry name" value="Dbl homology (DH) domain"/>
    <property type="match status" value="1"/>
</dbReference>
<evidence type="ECO:0000256" key="7">
    <source>
        <dbReference type="ARBA" id="ARBA00022833"/>
    </source>
</evidence>
<dbReference type="PROSITE" id="PS50003">
    <property type="entry name" value="PH_DOMAIN"/>
    <property type="match status" value="1"/>
</dbReference>
<feature type="domain" description="DH" evidence="12">
    <location>
        <begin position="598"/>
        <end position="795"/>
    </location>
</feature>
<dbReference type="SUPFAM" id="SSF50729">
    <property type="entry name" value="PH domain-like"/>
    <property type="match status" value="1"/>
</dbReference>
<dbReference type="Pfam" id="PF17838">
    <property type="entry name" value="PH_16"/>
    <property type="match status" value="1"/>
</dbReference>
<feature type="region of interest" description="Disordered" evidence="10">
    <location>
        <begin position="1264"/>
        <end position="1432"/>
    </location>
</feature>
<dbReference type="GO" id="GO:0016301">
    <property type="term" value="F:kinase activity"/>
    <property type="evidence" value="ECO:0007669"/>
    <property type="project" value="UniProtKB-KW"/>
</dbReference>
<keyword evidence="7" id="KW-0862">Zinc</keyword>
<feature type="compositionally biased region" description="Polar residues" evidence="10">
    <location>
        <begin position="370"/>
        <end position="379"/>
    </location>
</feature>
<keyword evidence="4" id="KW-0344">Guanine-nucleotide releasing factor</keyword>
<dbReference type="InterPro" id="IPR051632">
    <property type="entry name" value="Rho_GEF"/>
</dbReference>
<dbReference type="EMBL" id="JW861287">
    <property type="protein sequence ID" value="AFO93804.1"/>
    <property type="molecule type" value="mRNA"/>
</dbReference>
<dbReference type="SUPFAM" id="SSF48065">
    <property type="entry name" value="DBL homology domain (DH-domain)"/>
    <property type="match status" value="1"/>
</dbReference>
<dbReference type="GO" id="GO:0016020">
    <property type="term" value="C:membrane"/>
    <property type="evidence" value="ECO:0007669"/>
    <property type="project" value="TreeGrafter"/>
</dbReference>
<dbReference type="InterPro" id="IPR001849">
    <property type="entry name" value="PH_domain"/>
</dbReference>
<feature type="coiled-coil region" evidence="9">
    <location>
        <begin position="951"/>
        <end position="982"/>
    </location>
</feature>
<dbReference type="CDD" id="cd00160">
    <property type="entry name" value="RhoGEF"/>
    <property type="match status" value="1"/>
</dbReference>
<feature type="compositionally biased region" description="Polar residues" evidence="10">
    <location>
        <begin position="1"/>
        <end position="17"/>
    </location>
</feature>
<dbReference type="PANTHER" id="PTHR13944">
    <property type="entry name" value="AGAP007712-PA"/>
    <property type="match status" value="1"/>
</dbReference>
<feature type="compositionally biased region" description="Basic and acidic residues" evidence="10">
    <location>
        <begin position="1172"/>
        <end position="1184"/>
    </location>
</feature>
<dbReference type="Gene3D" id="2.30.29.30">
    <property type="entry name" value="Pleckstrin-homology domain (PH domain)/Phosphotyrosine-binding domain (PTB)"/>
    <property type="match status" value="1"/>
</dbReference>
<dbReference type="FunFam" id="1.20.900.10:FF:000004">
    <property type="entry name" value="Rho guanine nucleotide exchange factor 2"/>
    <property type="match status" value="1"/>
</dbReference>
<feature type="compositionally biased region" description="Basic and acidic residues" evidence="10">
    <location>
        <begin position="352"/>
        <end position="365"/>
    </location>
</feature>
<organism evidence="14">
    <name type="scientific">Callorhinchus milii</name>
    <name type="common">Ghost shark</name>
    <dbReference type="NCBI Taxonomy" id="7868"/>
    <lineage>
        <taxon>Eukaryota</taxon>
        <taxon>Metazoa</taxon>
        <taxon>Chordata</taxon>
        <taxon>Craniata</taxon>
        <taxon>Vertebrata</taxon>
        <taxon>Chondrichthyes</taxon>
        <taxon>Holocephali</taxon>
        <taxon>Chimaeriformes</taxon>
        <taxon>Callorhinchidae</taxon>
        <taxon>Callorhinchus</taxon>
    </lineage>
</organism>
<dbReference type="GO" id="GO:0008270">
    <property type="term" value="F:zinc ion binding"/>
    <property type="evidence" value="ECO:0007669"/>
    <property type="project" value="UniProtKB-KW"/>
</dbReference>
<keyword evidence="5" id="KW-0479">Metal-binding</keyword>
<feature type="region of interest" description="Disordered" evidence="10">
    <location>
        <begin position="60"/>
        <end position="242"/>
    </location>
</feature>
<evidence type="ECO:0000256" key="5">
    <source>
        <dbReference type="ARBA" id="ARBA00022723"/>
    </source>
</evidence>
<feature type="compositionally biased region" description="Low complexity" evidence="10">
    <location>
        <begin position="1415"/>
        <end position="1426"/>
    </location>
</feature>
<dbReference type="GO" id="GO:0071875">
    <property type="term" value="P:adrenergic receptor signaling pathway"/>
    <property type="evidence" value="ECO:0007669"/>
    <property type="project" value="TreeGrafter"/>
</dbReference>
<dbReference type="InterPro" id="IPR035899">
    <property type="entry name" value="DBL_dom_sf"/>
</dbReference>
<keyword evidence="14" id="KW-0808">Transferase</keyword>
<dbReference type="SMART" id="SM00325">
    <property type="entry name" value="RhoGEF"/>
    <property type="match status" value="1"/>
</dbReference>
<feature type="compositionally biased region" description="Low complexity" evidence="10">
    <location>
        <begin position="511"/>
        <end position="522"/>
    </location>
</feature>
<feature type="compositionally biased region" description="Polar residues" evidence="10">
    <location>
        <begin position="1283"/>
        <end position="1311"/>
    </location>
</feature>
<keyword evidence="2" id="KW-0963">Cytoplasm</keyword>
<dbReference type="PANTHER" id="PTHR13944:SF18">
    <property type="entry name" value="A-KINASE ANCHOR PROTEIN 13"/>
    <property type="match status" value="1"/>
</dbReference>
<dbReference type="PROSITE" id="PS50010">
    <property type="entry name" value="DH_2"/>
    <property type="match status" value="1"/>
</dbReference>
<feature type="region of interest" description="Disordered" evidence="10">
    <location>
        <begin position="453"/>
        <end position="549"/>
    </location>
</feature>
<dbReference type="SUPFAM" id="SSF57889">
    <property type="entry name" value="Cysteine-rich domain"/>
    <property type="match status" value="1"/>
</dbReference>
<dbReference type="SMART" id="SM00109">
    <property type="entry name" value="C1"/>
    <property type="match status" value="1"/>
</dbReference>
<feature type="region of interest" description="Disordered" evidence="10">
    <location>
        <begin position="1156"/>
        <end position="1202"/>
    </location>
</feature>
<evidence type="ECO:0000256" key="2">
    <source>
        <dbReference type="ARBA" id="ARBA00022490"/>
    </source>
</evidence>
<name>V9K804_CALMI</name>
<feature type="compositionally biased region" description="Polar residues" evidence="10">
    <location>
        <begin position="60"/>
        <end position="81"/>
    </location>
</feature>
<feature type="compositionally biased region" description="Basic and acidic residues" evidence="10">
    <location>
        <begin position="382"/>
        <end position="399"/>
    </location>
</feature>
<accession>V9K804</accession>
<evidence type="ECO:0000259" key="12">
    <source>
        <dbReference type="PROSITE" id="PS50010"/>
    </source>
</evidence>
<evidence type="ECO:0000313" key="14">
    <source>
        <dbReference type="EMBL" id="AFO93804.1"/>
    </source>
</evidence>
<comment type="subcellular location">
    <subcellularLocation>
        <location evidence="1">Cytoplasm</location>
    </subcellularLocation>
</comment>
<feature type="compositionally biased region" description="Acidic residues" evidence="10">
    <location>
        <begin position="188"/>
        <end position="200"/>
    </location>
</feature>
<dbReference type="GO" id="GO:0043123">
    <property type="term" value="P:positive regulation of canonical NF-kappaB signal transduction"/>
    <property type="evidence" value="ECO:0007669"/>
    <property type="project" value="TreeGrafter"/>
</dbReference>
<evidence type="ECO:0000256" key="4">
    <source>
        <dbReference type="ARBA" id="ARBA00022658"/>
    </source>
</evidence>
<feature type="compositionally biased region" description="Basic residues" evidence="10">
    <location>
        <begin position="1366"/>
        <end position="1382"/>
    </location>
</feature>
<feature type="region of interest" description="Disordered" evidence="10">
    <location>
        <begin position="1"/>
        <end position="20"/>
    </location>
</feature>
<proteinExistence type="evidence at transcript level"/>
<dbReference type="InterPro" id="IPR000219">
    <property type="entry name" value="DH_dom"/>
</dbReference>
<keyword evidence="14" id="KW-0418">Kinase</keyword>
<dbReference type="GO" id="GO:0005078">
    <property type="term" value="F:MAP-kinase scaffold activity"/>
    <property type="evidence" value="ECO:0007669"/>
    <property type="project" value="TreeGrafter"/>
</dbReference>
<dbReference type="InterPro" id="IPR046349">
    <property type="entry name" value="C1-like_sf"/>
</dbReference>
<dbReference type="SMART" id="SM00233">
    <property type="entry name" value="PH"/>
    <property type="match status" value="1"/>
</dbReference>
<evidence type="ECO:0000256" key="8">
    <source>
        <dbReference type="ARBA" id="ARBA00023054"/>
    </source>
</evidence>
<keyword evidence="8 9" id="KW-0175">Coiled coil</keyword>
<evidence type="ECO:0000259" key="11">
    <source>
        <dbReference type="PROSITE" id="PS50003"/>
    </source>
</evidence>
<reference evidence="14" key="1">
    <citation type="journal article" date="2014" name="Nature">
        <title>Elephant shark genome provides unique insights into gnathostome evolution.</title>
        <authorList>
            <consortium name="International Elephant Shark Genome Sequencing Consortium"/>
            <person name="Venkatesh B."/>
            <person name="Lee A.P."/>
            <person name="Ravi V."/>
            <person name="Maurya A.K."/>
            <person name="Lian M.M."/>
            <person name="Swann J.B."/>
            <person name="Ohta Y."/>
            <person name="Flajnik M.F."/>
            <person name="Sutoh Y."/>
            <person name="Kasahara M."/>
            <person name="Hoon S."/>
            <person name="Gangu V."/>
            <person name="Roy S.W."/>
            <person name="Irimia M."/>
            <person name="Korzh V."/>
            <person name="Kondrychyn I."/>
            <person name="Lim Z.W."/>
            <person name="Tay B.H."/>
            <person name="Tohari S."/>
            <person name="Kong K.W."/>
            <person name="Ho S."/>
            <person name="Lorente-Galdos B."/>
            <person name="Quilez J."/>
            <person name="Marques-Bonet T."/>
            <person name="Raney B.J."/>
            <person name="Ingham P.W."/>
            <person name="Tay A."/>
            <person name="Hillier L.W."/>
            <person name="Minx P."/>
            <person name="Boehm T."/>
            <person name="Wilson R.K."/>
            <person name="Brenner S."/>
            <person name="Warren W.C."/>
        </authorList>
    </citation>
    <scope>NUCLEOTIDE SEQUENCE</scope>
    <source>
        <tissue evidence="14">Spleen</tissue>
    </source>
</reference>
<keyword evidence="3" id="KW-0597">Phosphoprotein</keyword>
<dbReference type="GO" id="GO:0035023">
    <property type="term" value="P:regulation of Rho protein signal transduction"/>
    <property type="evidence" value="ECO:0007669"/>
    <property type="project" value="TreeGrafter"/>
</dbReference>
<dbReference type="FunFam" id="2.30.29.30:FF:000021">
    <property type="entry name" value="Rho guanine nucleotide exchange factor 2"/>
    <property type="match status" value="1"/>
</dbReference>
<feature type="region of interest" description="Disordered" evidence="10">
    <location>
        <begin position="352"/>
        <end position="412"/>
    </location>
</feature>